<dbReference type="PANTHER" id="PTHR11102:SF160">
    <property type="entry name" value="ERAD-ASSOCIATED E3 UBIQUITIN-PROTEIN LIGASE COMPONENT HRD3"/>
    <property type="match status" value="1"/>
</dbReference>
<comment type="caution">
    <text evidence="3">The sequence shown here is derived from an EMBL/GenBank/DDBJ whole genome shotgun (WGS) entry which is preliminary data.</text>
</comment>
<dbReference type="AlphaFoldDB" id="A0A9P6UB00"/>
<dbReference type="SUPFAM" id="SSF81901">
    <property type="entry name" value="HCP-like"/>
    <property type="match status" value="1"/>
</dbReference>
<dbReference type="OrthoDB" id="2384430at2759"/>
<evidence type="ECO:0000313" key="3">
    <source>
        <dbReference type="EMBL" id="KAG0268546.1"/>
    </source>
</evidence>
<protein>
    <recommendedName>
        <fullName evidence="5">Sel1 repeat family protein</fullName>
    </recommendedName>
</protein>
<dbReference type="InterPro" id="IPR006597">
    <property type="entry name" value="Sel1-like"/>
</dbReference>
<dbReference type="Proteomes" id="UP000807716">
    <property type="component" value="Unassembled WGS sequence"/>
</dbReference>
<feature type="region of interest" description="Disordered" evidence="2">
    <location>
        <begin position="271"/>
        <end position="304"/>
    </location>
</feature>
<dbReference type="Pfam" id="PF08238">
    <property type="entry name" value="Sel1"/>
    <property type="match status" value="6"/>
</dbReference>
<keyword evidence="4" id="KW-1185">Reference proteome</keyword>
<sequence>MELLHDAVQNLDISAEMELGLLHGSNMLLPRSQRLSNHWLLKAAKRGRVEAQWRLAIAYYAEREHYAEAAFWFREAAMQGNTYSQNRLAWMYDNGEGVEQDDAQTTYWYRQAALKGDAAGENNYAWMLDLGQCVEQSDTEALAWYHKSAAQGFMNAQFSLGSMYELGQGVERDDEKALDWYAKADEQIEQDAVVHYRTMSSEARRALSTDSELVDWYRQQAETESSSAAQYNLGLLYEKGLLGISKDIYQAMDWYRKASKQHHENARQRLNFYSRKYPSPPGSSLSSSSAAEATSQTLPKEQPA</sequence>
<dbReference type="InterPro" id="IPR050767">
    <property type="entry name" value="Sel1_AlgK"/>
</dbReference>
<comment type="similarity">
    <text evidence="1">Belongs to the sel-1 family.</text>
</comment>
<feature type="compositionally biased region" description="Low complexity" evidence="2">
    <location>
        <begin position="282"/>
        <end position="295"/>
    </location>
</feature>
<accession>A0A9P6UB00</accession>
<name>A0A9P6UB00_9FUNG</name>
<reference evidence="3" key="1">
    <citation type="journal article" date="2020" name="Fungal Divers.">
        <title>Resolving the Mortierellaceae phylogeny through synthesis of multi-gene phylogenetics and phylogenomics.</title>
        <authorList>
            <person name="Vandepol N."/>
            <person name="Liber J."/>
            <person name="Desiro A."/>
            <person name="Na H."/>
            <person name="Kennedy M."/>
            <person name="Barry K."/>
            <person name="Grigoriev I.V."/>
            <person name="Miller A.N."/>
            <person name="O'Donnell K."/>
            <person name="Stajich J.E."/>
            <person name="Bonito G."/>
        </authorList>
    </citation>
    <scope>NUCLEOTIDE SEQUENCE</scope>
    <source>
        <strain evidence="3">BC1065</strain>
    </source>
</reference>
<dbReference type="EMBL" id="JAAAJB010000048">
    <property type="protein sequence ID" value="KAG0268546.1"/>
    <property type="molecule type" value="Genomic_DNA"/>
</dbReference>
<dbReference type="SMART" id="SM00671">
    <property type="entry name" value="SEL1"/>
    <property type="match status" value="6"/>
</dbReference>
<evidence type="ECO:0008006" key="5">
    <source>
        <dbReference type="Google" id="ProtNLM"/>
    </source>
</evidence>
<evidence type="ECO:0000256" key="1">
    <source>
        <dbReference type="ARBA" id="ARBA00038101"/>
    </source>
</evidence>
<dbReference type="Gene3D" id="1.25.40.10">
    <property type="entry name" value="Tetratricopeptide repeat domain"/>
    <property type="match status" value="3"/>
</dbReference>
<organism evidence="3 4">
    <name type="scientific">Actinomortierella ambigua</name>
    <dbReference type="NCBI Taxonomy" id="1343610"/>
    <lineage>
        <taxon>Eukaryota</taxon>
        <taxon>Fungi</taxon>
        <taxon>Fungi incertae sedis</taxon>
        <taxon>Mucoromycota</taxon>
        <taxon>Mortierellomycotina</taxon>
        <taxon>Mortierellomycetes</taxon>
        <taxon>Mortierellales</taxon>
        <taxon>Mortierellaceae</taxon>
        <taxon>Actinomortierella</taxon>
    </lineage>
</organism>
<proteinExistence type="inferred from homology"/>
<dbReference type="PANTHER" id="PTHR11102">
    <property type="entry name" value="SEL-1-LIKE PROTEIN"/>
    <property type="match status" value="1"/>
</dbReference>
<gene>
    <name evidence="3" type="ORF">DFQ27_006462</name>
</gene>
<evidence type="ECO:0000313" key="4">
    <source>
        <dbReference type="Proteomes" id="UP000807716"/>
    </source>
</evidence>
<evidence type="ECO:0000256" key="2">
    <source>
        <dbReference type="SAM" id="MobiDB-lite"/>
    </source>
</evidence>
<dbReference type="InterPro" id="IPR011990">
    <property type="entry name" value="TPR-like_helical_dom_sf"/>
</dbReference>